<keyword evidence="13" id="KW-1185">Reference proteome</keyword>
<organism evidence="12 13">
    <name type="scientific">Myripristis murdjan</name>
    <name type="common">pinecone soldierfish</name>
    <dbReference type="NCBI Taxonomy" id="586833"/>
    <lineage>
        <taxon>Eukaryota</taxon>
        <taxon>Metazoa</taxon>
        <taxon>Chordata</taxon>
        <taxon>Craniata</taxon>
        <taxon>Vertebrata</taxon>
        <taxon>Euteleostomi</taxon>
        <taxon>Actinopterygii</taxon>
        <taxon>Neopterygii</taxon>
        <taxon>Teleostei</taxon>
        <taxon>Neoteleostei</taxon>
        <taxon>Acanthomorphata</taxon>
        <taxon>Holocentriformes</taxon>
        <taxon>Holocentridae</taxon>
        <taxon>Myripristis</taxon>
    </lineage>
</organism>
<evidence type="ECO:0000256" key="4">
    <source>
        <dbReference type="ARBA" id="ARBA00022723"/>
    </source>
</evidence>
<keyword evidence="5" id="KW-0255">Endonuclease</keyword>
<name>A0A667ZS31_9TELE</name>
<evidence type="ECO:0000256" key="5">
    <source>
        <dbReference type="ARBA" id="ARBA00022759"/>
    </source>
</evidence>
<evidence type="ECO:0000256" key="6">
    <source>
        <dbReference type="ARBA" id="ARBA00022771"/>
    </source>
</evidence>
<keyword evidence="9" id="KW-0460">Magnesium</keyword>
<dbReference type="AlphaFoldDB" id="A0A667ZS31"/>
<dbReference type="GO" id="GO:0036464">
    <property type="term" value="C:cytoplasmic ribonucleoprotein granule"/>
    <property type="evidence" value="ECO:0007669"/>
    <property type="project" value="TreeGrafter"/>
</dbReference>
<dbReference type="InterPro" id="IPR021869">
    <property type="entry name" value="RNase_Zc3h12_NYN"/>
</dbReference>
<keyword evidence="7" id="KW-0378">Hydrolase</keyword>
<reference evidence="12" key="3">
    <citation type="submission" date="2025-09" db="UniProtKB">
        <authorList>
            <consortium name="Ensembl"/>
        </authorList>
    </citation>
    <scope>IDENTIFICATION</scope>
</reference>
<dbReference type="GO" id="GO:0061158">
    <property type="term" value="P:3'-UTR-mediated mRNA destabilization"/>
    <property type="evidence" value="ECO:0007669"/>
    <property type="project" value="TreeGrafter"/>
</dbReference>
<comment type="cofactor">
    <cofactor evidence="1">
        <name>Mg(2+)</name>
        <dbReference type="ChEBI" id="CHEBI:18420"/>
    </cofactor>
</comment>
<dbReference type="GO" id="GO:0004521">
    <property type="term" value="F:RNA endonuclease activity"/>
    <property type="evidence" value="ECO:0007669"/>
    <property type="project" value="TreeGrafter"/>
</dbReference>
<comment type="similarity">
    <text evidence="2">Belongs to the ZC3H12 family.</text>
</comment>
<sequence length="204" mass="22469">MEPGGCLTVPDEPEPCQDPQLTETQLDFFHKLGYSTAQVQTVLQKFGLNTDTNRVLGELVRIGAVPAAKEGLVTTMTMLVSSGDGQAKAPALLLPVSPPQSREEASEDGDTLRPIVIDGSNVAMSHGNKEVFSCLGIHFAVNFFLERGHSDITVFVPSWRKEQPRPDVPITDKLILWWSKLLGLMVLVNDEPHYLSQTLSYLRL</sequence>
<dbReference type="InParanoid" id="A0A667ZS31"/>
<accession>A0A667ZS31</accession>
<keyword evidence="6" id="KW-0863">Zinc-finger</keyword>
<dbReference type="Pfam" id="PF11977">
    <property type="entry name" value="RNase_Zc3h12a"/>
    <property type="match status" value="1"/>
</dbReference>
<protein>
    <recommendedName>
        <fullName evidence="14">Zinc finger CCCH-type containing 12A</fullName>
    </recommendedName>
</protein>
<evidence type="ECO:0000259" key="10">
    <source>
        <dbReference type="Pfam" id="PF11977"/>
    </source>
</evidence>
<evidence type="ECO:0000256" key="7">
    <source>
        <dbReference type="ARBA" id="ARBA00022801"/>
    </source>
</evidence>
<dbReference type="GeneTree" id="ENSGT00940000155107"/>
<proteinExistence type="inferred from homology"/>
<reference evidence="12" key="1">
    <citation type="submission" date="2019-06" db="EMBL/GenBank/DDBJ databases">
        <authorList>
            <consortium name="Wellcome Sanger Institute Data Sharing"/>
        </authorList>
    </citation>
    <scope>NUCLEOTIDE SEQUENCE [LARGE SCALE GENOMIC DNA]</scope>
</reference>
<evidence type="ECO:0000256" key="2">
    <source>
        <dbReference type="ARBA" id="ARBA00010922"/>
    </source>
</evidence>
<evidence type="ECO:0000256" key="3">
    <source>
        <dbReference type="ARBA" id="ARBA00022722"/>
    </source>
</evidence>
<dbReference type="Proteomes" id="UP000472263">
    <property type="component" value="Chromosome 11"/>
</dbReference>
<dbReference type="PANTHER" id="PTHR12876">
    <property type="entry name" value="N4BP1-RELATED"/>
    <property type="match status" value="1"/>
</dbReference>
<dbReference type="Pfam" id="PF18039">
    <property type="entry name" value="UBA_6"/>
    <property type="match status" value="1"/>
</dbReference>
<feature type="domain" description="RNase NYN" evidence="10">
    <location>
        <begin position="112"/>
        <end position="176"/>
    </location>
</feature>
<reference evidence="12" key="2">
    <citation type="submission" date="2025-08" db="UniProtKB">
        <authorList>
            <consortium name="Ensembl"/>
        </authorList>
    </citation>
    <scope>IDENTIFICATION</scope>
</reference>
<dbReference type="Gene3D" id="3.40.50.11980">
    <property type="match status" value="1"/>
</dbReference>
<dbReference type="GO" id="GO:0016787">
    <property type="term" value="F:hydrolase activity"/>
    <property type="evidence" value="ECO:0007669"/>
    <property type="project" value="UniProtKB-KW"/>
</dbReference>
<dbReference type="PANTHER" id="PTHR12876:SF10">
    <property type="entry name" value="ENDORIBONUCLEASE ZC3H12A"/>
    <property type="match status" value="1"/>
</dbReference>
<dbReference type="GO" id="GO:0008270">
    <property type="term" value="F:zinc ion binding"/>
    <property type="evidence" value="ECO:0007669"/>
    <property type="project" value="UniProtKB-KW"/>
</dbReference>
<evidence type="ECO:0000259" key="11">
    <source>
        <dbReference type="Pfam" id="PF18039"/>
    </source>
</evidence>
<keyword evidence="8" id="KW-0862">Zinc</keyword>
<dbReference type="InterPro" id="IPR040546">
    <property type="entry name" value="Rege-1_UBA-like"/>
</dbReference>
<evidence type="ECO:0000313" key="13">
    <source>
        <dbReference type="Proteomes" id="UP000472263"/>
    </source>
</evidence>
<evidence type="ECO:0000256" key="8">
    <source>
        <dbReference type="ARBA" id="ARBA00022833"/>
    </source>
</evidence>
<feature type="domain" description="Rege-1 UBA-like" evidence="11">
    <location>
        <begin position="24"/>
        <end position="63"/>
    </location>
</feature>
<dbReference type="InterPro" id="IPR051101">
    <property type="entry name" value="ZC3H12/N4BP1_RNase_Reg"/>
</dbReference>
<dbReference type="GO" id="GO:0003729">
    <property type="term" value="F:mRNA binding"/>
    <property type="evidence" value="ECO:0007669"/>
    <property type="project" value="TreeGrafter"/>
</dbReference>
<evidence type="ECO:0000313" key="12">
    <source>
        <dbReference type="Ensembl" id="ENSMMDP00005041543.1"/>
    </source>
</evidence>
<dbReference type="Ensembl" id="ENSMMDT00005042389.1">
    <property type="protein sequence ID" value="ENSMMDP00005041543.1"/>
    <property type="gene ID" value="ENSMMDG00005019184.1"/>
</dbReference>
<evidence type="ECO:0008006" key="14">
    <source>
        <dbReference type="Google" id="ProtNLM"/>
    </source>
</evidence>
<keyword evidence="4" id="KW-0479">Metal-binding</keyword>
<evidence type="ECO:0000256" key="9">
    <source>
        <dbReference type="ARBA" id="ARBA00022842"/>
    </source>
</evidence>
<dbReference type="GO" id="GO:0005634">
    <property type="term" value="C:nucleus"/>
    <property type="evidence" value="ECO:0007669"/>
    <property type="project" value="TreeGrafter"/>
</dbReference>
<keyword evidence="3" id="KW-0540">Nuclease</keyword>
<evidence type="ECO:0000256" key="1">
    <source>
        <dbReference type="ARBA" id="ARBA00001946"/>
    </source>
</evidence>